<dbReference type="EMBL" id="FOZP01000001">
    <property type="protein sequence ID" value="SFS30440.1"/>
    <property type="molecule type" value="Genomic_DNA"/>
</dbReference>
<dbReference type="SUPFAM" id="SSF52540">
    <property type="entry name" value="P-loop containing nucleoside triphosphate hydrolases"/>
    <property type="match status" value="1"/>
</dbReference>
<dbReference type="InterPro" id="IPR027417">
    <property type="entry name" value="P-loop_NTPase"/>
</dbReference>
<dbReference type="Gene3D" id="3.40.50.300">
    <property type="entry name" value="P-loop containing nucleotide triphosphate hydrolases"/>
    <property type="match status" value="1"/>
</dbReference>
<dbReference type="OrthoDB" id="1698838at2"/>
<keyword evidence="4" id="KW-1185">Reference proteome</keyword>
<feature type="coiled-coil region" evidence="1">
    <location>
        <begin position="305"/>
        <end position="353"/>
    </location>
</feature>
<protein>
    <submittedName>
        <fullName evidence="3">P-loop containing region of AAA domain-containing protein</fullName>
    </submittedName>
</protein>
<gene>
    <name evidence="3" type="ORF">SAMN04488006_0438</name>
</gene>
<organism evidence="3 4">
    <name type="scientific">Lutibacter maritimus</name>
    <dbReference type="NCBI Taxonomy" id="593133"/>
    <lineage>
        <taxon>Bacteria</taxon>
        <taxon>Pseudomonadati</taxon>
        <taxon>Bacteroidota</taxon>
        <taxon>Flavobacteriia</taxon>
        <taxon>Flavobacteriales</taxon>
        <taxon>Flavobacteriaceae</taxon>
        <taxon>Lutibacter</taxon>
    </lineage>
</organism>
<evidence type="ECO:0000313" key="3">
    <source>
        <dbReference type="EMBL" id="SFS30440.1"/>
    </source>
</evidence>
<reference evidence="4" key="1">
    <citation type="submission" date="2016-10" db="EMBL/GenBank/DDBJ databases">
        <authorList>
            <person name="Varghese N."/>
            <person name="Submissions S."/>
        </authorList>
    </citation>
    <scope>NUCLEOTIDE SEQUENCE [LARGE SCALE GENOMIC DNA]</scope>
    <source>
        <strain evidence="4">DSM 24450</strain>
    </source>
</reference>
<dbReference type="STRING" id="593133.SAMN04488006_0438"/>
<dbReference type="AlphaFoldDB" id="A0A1I6NRC9"/>
<name>A0A1I6NRC9_9FLAO</name>
<dbReference type="PANTHER" id="PTHR32114:SF2">
    <property type="entry name" value="ABC TRANSPORTER ABCH.3"/>
    <property type="match status" value="1"/>
</dbReference>
<dbReference type="GO" id="GO:0006302">
    <property type="term" value="P:double-strand break repair"/>
    <property type="evidence" value="ECO:0007669"/>
    <property type="project" value="InterPro"/>
</dbReference>
<accession>A0A1I6NRC9</accession>
<dbReference type="Pfam" id="PF13476">
    <property type="entry name" value="AAA_23"/>
    <property type="match status" value="1"/>
</dbReference>
<dbReference type="PANTHER" id="PTHR32114">
    <property type="entry name" value="ABC TRANSPORTER ABCH.3"/>
    <property type="match status" value="1"/>
</dbReference>
<feature type="domain" description="Rad50/SbcC-type AAA" evidence="2">
    <location>
        <begin position="9"/>
        <end position="215"/>
    </location>
</feature>
<sequence length="670" mass="76303">MENSIAIKQISLLNFKGLRNQTINFNHITNIFGDNGVGKTTIFDAFTWLLFGKDSTDRTNFEIKTLDKNNNVIPQIEHEVAAIIEVNGEEISVRRILKENWVKKRGSLEAEFSGNITDYFWNDVPKSQKEYQEKIASLLDESVFKMITNPLAFNSMKWQDKRTALIELVGNVSDEVIAGTNKDFTNLLAKLTNKSIEEYKKQLAAQRKKLNDEIKSIPTRVDEVYKNMPAPLDFVQLALDKTAHQKSLDKIQSQIDDKTKAFDAILERRNALANEIFEIKSKLKNIEFETKQTVVNSAKQGSSEIDKLNNELIAKKGELKSAENLLKSLQLKLQGLENEVVSYETKIFNKRKQWEDENAKQLTFDEHNFHCPTCKRDFESSDIAAKKREISETFAKTKSENLTAINSEGKLLAEQRTALLNEVETLKSRIAKGNELNNEILLDIVNIEAKIERLSTKDSTNDVLNIDVEIQSALSKNETYQTLKAELTTKEAASQVQETINIEDLKNHKKSIEVIITEINAQLAIETQIETAKKRVAELQVQESNYAQQISDLEKEQFVIENFIKRKIDTLENLINEKFHFVKFKLFETQINGAEVECCHTLIDGVPFSDANTASKINAGLDIINTLCEFYKITAPIFIDNRESIVNIIECKSQIVNLIVSKPDKTLRVA</sequence>
<feature type="coiled-coil region" evidence="1">
    <location>
        <begin position="189"/>
        <end position="216"/>
    </location>
</feature>
<evidence type="ECO:0000256" key="1">
    <source>
        <dbReference type="SAM" id="Coils"/>
    </source>
</evidence>
<feature type="coiled-coil region" evidence="1">
    <location>
        <begin position="522"/>
        <end position="556"/>
    </location>
</feature>
<keyword evidence="1" id="KW-0175">Coiled coil</keyword>
<dbReference type="InterPro" id="IPR038729">
    <property type="entry name" value="Rad50/SbcC_AAA"/>
</dbReference>
<dbReference type="RefSeq" id="WP_090222078.1">
    <property type="nucleotide sequence ID" value="NZ_FOZP01000001.1"/>
</dbReference>
<evidence type="ECO:0000259" key="2">
    <source>
        <dbReference type="Pfam" id="PF13476"/>
    </source>
</evidence>
<dbReference type="GO" id="GO:0016887">
    <property type="term" value="F:ATP hydrolysis activity"/>
    <property type="evidence" value="ECO:0007669"/>
    <property type="project" value="InterPro"/>
</dbReference>
<dbReference type="Gene3D" id="1.10.287.510">
    <property type="entry name" value="Helix hairpin bin"/>
    <property type="match status" value="1"/>
</dbReference>
<evidence type="ECO:0000313" key="4">
    <source>
        <dbReference type="Proteomes" id="UP000199312"/>
    </source>
</evidence>
<proteinExistence type="predicted"/>
<dbReference type="Proteomes" id="UP000199312">
    <property type="component" value="Unassembled WGS sequence"/>
</dbReference>